<dbReference type="Pfam" id="PF24294">
    <property type="entry name" value="Chromo_PTM"/>
    <property type="match status" value="1"/>
</dbReference>
<keyword evidence="11" id="KW-1185">Reference proteome</keyword>
<name>A0AAD4IND8_PERFH</name>
<evidence type="ECO:0000256" key="7">
    <source>
        <dbReference type="SAM" id="MobiDB-lite"/>
    </source>
</evidence>
<dbReference type="PROSITE" id="PS50827">
    <property type="entry name" value="DDT"/>
    <property type="match status" value="1"/>
</dbReference>
<dbReference type="InterPro" id="IPR019787">
    <property type="entry name" value="Znf_PHD-finger"/>
</dbReference>
<sequence length="1241" mass="139088">MEPAGSWGDKPVVGSSAGADDGGVDANAVICSGIQRDFDLNVVAGDDVVEVEGGGLHGVDLNEGVNYILHEGSSGAKRKLNDLNQDAAMNEEEVETVKRVKWRRLRVEGDKGKAVLEETPPPQVAEPPHALQMAPPRLNLGGALQRPSRRANAVVGGGERKRRGRNNGGGVLPFSAYDYGMYAAGVFNQLPFNPVVSAALPAVVVQLPPPSASWDLRGASLFDFLSIYGFLRSFSSLLFLSPFEVDEFAAALICNDSTSLFDSVHLSLLRAIRPYLRRLSAEGSESASSCLRSLNWDLLDSITWPVFLVEYLLLHKPKHIPGLELSEFHPFQRDYYSMPSSAKLEILQQLCDDLIETEGCRSELSKRIVMAESDSWKMRYFSSKEDDHHEYDDENGNECYLCKMDGIMICCDACPAAIHSRCVGVVSSLLPEGDWHCPECTLNRGKPYDLSRCIRGTTLLATDPQGRLYYTISDYLVVSELCGEESSFLVYKRDDLPAVVAALESSPLLHEKTIRAIRKHWNLPHGASHHQLEISHRPPAITETAERGNNNIIPLSAIGDGGASSSASQEILGTRYVNLYEFAFMASSFRDELASDKSSDDARTADQIMARQLKIVMEKNFVFSWSNMCSLNLHLNTKRENCGWCFTCRNAEDGRDCLFVANGSARAIESFTSEALGIQWRNGMKKHLVDVTCHVVWIESRLQGLLQGRWSNPRHSHWWRRNVVEAAHVSSLKKLLLQLESSLDRRALSADWTKHVDTAFTKGSASHFVRKSMRSVPLVIRSSSKRKCPRQEVVRTPEAAAGLSLFWWRDGRASRDLFNWKVLPHSLASNSARQGGSSKIAGVHYSDSIEYAKRMKYIAWRAAVEGSRSVRELDANIRWNDIENINVVPKREKESKKCIKAFKNASVRSKRCEGGVVKYLIHFNKCRSSSLPYIVLRHGSLHPDPSSKRRKYWLEESHVPLHLLKKYEEKQLVRAANRHAAAGEPPLEATQETGDEPPLKRSGFDYLFERVEREAVNCQYCQGLFHRSHAEESASTSGTEPLYTCQKCYDERNKKASKGGKRLRKSKKLMEAEDDQEIEWWMKDIPKKKRASKDSSSFWLNGVHLSRRSDDERLFEFRSRMLLVLSGEHAPIDDDEPPKCSLCGELEHSPNLSYIACEICGVWCHGDALDIGSGKMENIIGFKCHNCLNKRPHVCPHQQDDDGSLEDETISEYSGGDDWGEDAESEDGSTFEYDDDSEATL</sequence>
<evidence type="ECO:0000256" key="1">
    <source>
        <dbReference type="ARBA" id="ARBA00004123"/>
    </source>
</evidence>
<accession>A0AAD4IND8</accession>
<dbReference type="InterPro" id="IPR018501">
    <property type="entry name" value="DDT_dom"/>
</dbReference>
<gene>
    <name evidence="10" type="ORF">C2S53_009907</name>
</gene>
<feature type="region of interest" description="Disordered" evidence="7">
    <location>
        <begin position="1198"/>
        <end position="1241"/>
    </location>
</feature>
<dbReference type="GO" id="GO:0005634">
    <property type="term" value="C:nucleus"/>
    <property type="evidence" value="ECO:0007669"/>
    <property type="project" value="UniProtKB-SubCell"/>
</dbReference>
<dbReference type="SMART" id="SM00249">
    <property type="entry name" value="PHD"/>
    <property type="match status" value="2"/>
</dbReference>
<dbReference type="PANTHER" id="PTHR46508">
    <property type="entry name" value="PHD FINGER FAMILY PROTEIN"/>
    <property type="match status" value="1"/>
</dbReference>
<feature type="compositionally biased region" description="Acidic residues" evidence="7">
    <location>
        <begin position="1218"/>
        <end position="1241"/>
    </location>
</feature>
<dbReference type="PANTHER" id="PTHR46508:SF5">
    <property type="entry name" value="PHD-FINGER AND DNA BINDING DOMAIN-CONTAINING PROTEIN"/>
    <property type="match status" value="1"/>
</dbReference>
<dbReference type="Pfam" id="PF00628">
    <property type="entry name" value="PHD"/>
    <property type="match status" value="1"/>
</dbReference>
<dbReference type="Pfam" id="PF15612">
    <property type="entry name" value="WHIM1"/>
    <property type="match status" value="1"/>
</dbReference>
<dbReference type="InterPro" id="IPR056618">
    <property type="entry name" value="Chromo_PTM"/>
</dbReference>
<evidence type="ECO:0000256" key="2">
    <source>
        <dbReference type="ARBA" id="ARBA00022723"/>
    </source>
</evidence>
<reference evidence="10 11" key="1">
    <citation type="journal article" date="2021" name="Nat. Commun.">
        <title>Incipient diploidization of the medicinal plant Perilla within 10,000 years.</title>
        <authorList>
            <person name="Zhang Y."/>
            <person name="Shen Q."/>
            <person name="Leng L."/>
            <person name="Zhang D."/>
            <person name="Chen S."/>
            <person name="Shi Y."/>
            <person name="Ning Z."/>
            <person name="Chen S."/>
        </authorList>
    </citation>
    <scope>NUCLEOTIDE SEQUENCE [LARGE SCALE GENOMIC DNA]</scope>
    <source>
        <strain evidence="11">cv. PC099</strain>
    </source>
</reference>
<evidence type="ECO:0000256" key="4">
    <source>
        <dbReference type="ARBA" id="ARBA00022833"/>
    </source>
</evidence>
<protein>
    <submittedName>
        <fullName evidence="10">Uncharacterized protein</fullName>
    </submittedName>
</protein>
<dbReference type="AlphaFoldDB" id="A0AAD4IND8"/>
<feature type="domain" description="DDT" evidence="9">
    <location>
        <begin position="218"/>
        <end position="278"/>
    </location>
</feature>
<dbReference type="SMART" id="SM00571">
    <property type="entry name" value="DDT"/>
    <property type="match status" value="1"/>
</dbReference>
<evidence type="ECO:0000259" key="9">
    <source>
        <dbReference type="PROSITE" id="PS50827"/>
    </source>
</evidence>
<feature type="compositionally biased region" description="Acidic residues" evidence="7">
    <location>
        <begin position="1201"/>
        <end position="1210"/>
    </location>
</feature>
<dbReference type="InterPro" id="IPR028942">
    <property type="entry name" value="WHIM1_dom"/>
</dbReference>
<dbReference type="GO" id="GO:0008270">
    <property type="term" value="F:zinc ion binding"/>
    <property type="evidence" value="ECO:0007669"/>
    <property type="project" value="UniProtKB-KW"/>
</dbReference>
<dbReference type="Proteomes" id="UP001190926">
    <property type="component" value="Unassembled WGS sequence"/>
</dbReference>
<feature type="region of interest" description="Disordered" evidence="7">
    <location>
        <begin position="976"/>
        <end position="999"/>
    </location>
</feature>
<evidence type="ECO:0000256" key="3">
    <source>
        <dbReference type="ARBA" id="ARBA00022771"/>
    </source>
</evidence>
<evidence type="ECO:0000256" key="6">
    <source>
        <dbReference type="PROSITE-ProRule" id="PRU00146"/>
    </source>
</evidence>
<proteinExistence type="predicted"/>
<keyword evidence="2" id="KW-0479">Metal-binding</keyword>
<dbReference type="InterPro" id="IPR011011">
    <property type="entry name" value="Znf_FYVE_PHD"/>
</dbReference>
<dbReference type="SUPFAM" id="SSF57903">
    <property type="entry name" value="FYVE/PHD zinc finger"/>
    <property type="match status" value="2"/>
</dbReference>
<dbReference type="Pfam" id="PF02791">
    <property type="entry name" value="DDT"/>
    <property type="match status" value="1"/>
</dbReference>
<dbReference type="PROSITE" id="PS50016">
    <property type="entry name" value="ZF_PHD_2"/>
    <property type="match status" value="1"/>
</dbReference>
<dbReference type="InterPro" id="IPR001965">
    <property type="entry name" value="Znf_PHD"/>
</dbReference>
<evidence type="ECO:0000313" key="10">
    <source>
        <dbReference type="EMBL" id="KAH6755779.1"/>
    </source>
</evidence>
<evidence type="ECO:0000256" key="5">
    <source>
        <dbReference type="ARBA" id="ARBA00023242"/>
    </source>
</evidence>
<comment type="caution">
    <text evidence="10">The sequence shown here is derived from an EMBL/GenBank/DDBJ whole genome shotgun (WGS) entry which is preliminary data.</text>
</comment>
<keyword evidence="3 6" id="KW-0863">Zinc-finger</keyword>
<dbReference type="InterPro" id="IPR013083">
    <property type="entry name" value="Znf_RING/FYVE/PHD"/>
</dbReference>
<dbReference type="Gene3D" id="3.30.40.10">
    <property type="entry name" value="Zinc/RING finger domain, C3HC4 (zinc finger)"/>
    <property type="match status" value="2"/>
</dbReference>
<feature type="domain" description="PHD-type" evidence="8">
    <location>
        <begin position="396"/>
        <end position="443"/>
    </location>
</feature>
<keyword evidence="4" id="KW-0862">Zinc</keyword>
<organism evidence="10 11">
    <name type="scientific">Perilla frutescens var. hirtella</name>
    <name type="common">Perilla citriodora</name>
    <name type="synonym">Perilla setoyensis</name>
    <dbReference type="NCBI Taxonomy" id="608512"/>
    <lineage>
        <taxon>Eukaryota</taxon>
        <taxon>Viridiplantae</taxon>
        <taxon>Streptophyta</taxon>
        <taxon>Embryophyta</taxon>
        <taxon>Tracheophyta</taxon>
        <taxon>Spermatophyta</taxon>
        <taxon>Magnoliopsida</taxon>
        <taxon>eudicotyledons</taxon>
        <taxon>Gunneridae</taxon>
        <taxon>Pentapetalae</taxon>
        <taxon>asterids</taxon>
        <taxon>lamiids</taxon>
        <taxon>Lamiales</taxon>
        <taxon>Lamiaceae</taxon>
        <taxon>Nepetoideae</taxon>
        <taxon>Elsholtzieae</taxon>
        <taxon>Perilla</taxon>
    </lineage>
</organism>
<evidence type="ECO:0000259" key="8">
    <source>
        <dbReference type="PROSITE" id="PS50016"/>
    </source>
</evidence>
<evidence type="ECO:0000313" key="11">
    <source>
        <dbReference type="Proteomes" id="UP001190926"/>
    </source>
</evidence>
<comment type="subcellular location">
    <subcellularLocation>
        <location evidence="1">Nucleus</location>
    </subcellularLocation>
</comment>
<keyword evidence="5" id="KW-0539">Nucleus</keyword>
<dbReference type="EMBL" id="SDAM02029588">
    <property type="protein sequence ID" value="KAH6755779.1"/>
    <property type="molecule type" value="Genomic_DNA"/>
</dbReference>